<dbReference type="EMBL" id="CP034337">
    <property type="protein sequence ID" value="AZL75030.1"/>
    <property type="molecule type" value="Genomic_DNA"/>
</dbReference>
<dbReference type="RefSeq" id="WP_125465010.1">
    <property type="nucleotide sequence ID" value="NZ_CP034337.1"/>
</dbReference>
<gene>
    <name evidence="1" type="ORF">EI693_18910</name>
</gene>
<reference evidence="1 2" key="1">
    <citation type="submission" date="2018-12" db="EMBL/GenBank/DDBJ databases">
        <authorList>
            <person name="Li S."/>
            <person name="Yang R."/>
            <person name="Chen G."/>
            <person name="Zou L."/>
            <person name="Zhang C."/>
            <person name="Chen Y."/>
            <person name="Liu Z."/>
            <person name="Li Y."/>
            <person name="Yan Y."/>
            <person name="Huang M."/>
            <person name="Chen T."/>
        </authorList>
    </citation>
    <scope>NUCLEOTIDE SEQUENCE [LARGE SCALE GENOMIC DNA]</scope>
    <source>
        <strain evidence="1 2">2014</strain>
    </source>
</reference>
<dbReference type="Proteomes" id="UP000272622">
    <property type="component" value="Chromosome"/>
</dbReference>
<organism evidence="1 2">
    <name type="scientific">Pseudomonas oryziphila</name>
    <dbReference type="NCBI Taxonomy" id="2894079"/>
    <lineage>
        <taxon>Bacteria</taxon>
        <taxon>Pseudomonadati</taxon>
        <taxon>Pseudomonadota</taxon>
        <taxon>Gammaproteobacteria</taxon>
        <taxon>Pseudomonadales</taxon>
        <taxon>Pseudomonadaceae</taxon>
        <taxon>Pseudomonas</taxon>
    </lineage>
</organism>
<name>A0ABM7CU77_9PSED</name>
<proteinExistence type="predicted"/>
<evidence type="ECO:0000313" key="1">
    <source>
        <dbReference type="EMBL" id="AZL75030.1"/>
    </source>
</evidence>
<evidence type="ECO:0000313" key="2">
    <source>
        <dbReference type="Proteomes" id="UP000272622"/>
    </source>
</evidence>
<protein>
    <recommendedName>
        <fullName evidence="3">Mobilisation protein (MobC)</fullName>
    </recommendedName>
</protein>
<accession>A0ABM7CU77</accession>
<evidence type="ECO:0008006" key="3">
    <source>
        <dbReference type="Google" id="ProtNLM"/>
    </source>
</evidence>
<keyword evidence="2" id="KW-1185">Reference proteome</keyword>
<sequence length="120" mass="12891">MKAKRKPGPIPRPKEQKKLRRISVFFTESDYQQIEKKAGSVSAMPGYIRASALKAKPAPMPAQIPAANLAAWAASSGLQNNLNQLVRLIHAQGISDAEIEAARELVAGFRAALLTADGTI</sequence>